<dbReference type="InterPro" id="IPR058625">
    <property type="entry name" value="MdtA-like_BSH"/>
</dbReference>
<dbReference type="Gene3D" id="1.10.287.470">
    <property type="entry name" value="Helix hairpin bin"/>
    <property type="match status" value="1"/>
</dbReference>
<dbReference type="Proteomes" id="UP000243426">
    <property type="component" value="Chromosome I"/>
</dbReference>
<keyword evidence="5 8" id="KW-0472">Membrane</keyword>
<name>A0A1H1MUD6_9GAMM</name>
<organism evidence="12 13">
    <name type="scientific">Halopseudomonas litoralis</name>
    <dbReference type="NCBI Taxonomy" id="797277"/>
    <lineage>
        <taxon>Bacteria</taxon>
        <taxon>Pseudomonadati</taxon>
        <taxon>Pseudomonadota</taxon>
        <taxon>Gammaproteobacteria</taxon>
        <taxon>Pseudomonadales</taxon>
        <taxon>Pseudomonadaceae</taxon>
        <taxon>Halopseudomonas</taxon>
    </lineage>
</organism>
<dbReference type="STRING" id="797277.SAMN05216198_0725"/>
<dbReference type="InterPro" id="IPR058624">
    <property type="entry name" value="MdtA-like_HH"/>
</dbReference>
<keyword evidence="3 8" id="KW-0812">Transmembrane</keyword>
<comment type="similarity">
    <text evidence="2">Belongs to the membrane fusion protein (MFP) (TC 8.A.1) family.</text>
</comment>
<dbReference type="OrthoDB" id="286173at2"/>
<evidence type="ECO:0000259" key="9">
    <source>
        <dbReference type="Pfam" id="PF25876"/>
    </source>
</evidence>
<keyword evidence="4 8" id="KW-1133">Transmembrane helix</keyword>
<dbReference type="Gene3D" id="2.40.50.100">
    <property type="match status" value="1"/>
</dbReference>
<protein>
    <submittedName>
        <fullName evidence="12">Multidrug resistance efflux pump</fullName>
    </submittedName>
</protein>
<evidence type="ECO:0000256" key="8">
    <source>
        <dbReference type="SAM" id="Phobius"/>
    </source>
</evidence>
<feature type="domain" description="Multidrug resistance protein MdtA-like barrel-sandwich hybrid" evidence="10">
    <location>
        <begin position="69"/>
        <end position="250"/>
    </location>
</feature>
<dbReference type="InterPro" id="IPR050739">
    <property type="entry name" value="MFP"/>
</dbReference>
<feature type="region of interest" description="Disordered" evidence="7">
    <location>
        <begin position="1"/>
        <end position="29"/>
    </location>
</feature>
<evidence type="ECO:0000259" key="10">
    <source>
        <dbReference type="Pfam" id="PF25917"/>
    </source>
</evidence>
<feature type="transmembrane region" description="Helical" evidence="8">
    <location>
        <begin position="35"/>
        <end position="52"/>
    </location>
</feature>
<evidence type="ECO:0000256" key="1">
    <source>
        <dbReference type="ARBA" id="ARBA00004167"/>
    </source>
</evidence>
<dbReference type="PANTHER" id="PTHR30386">
    <property type="entry name" value="MEMBRANE FUSION SUBUNIT OF EMRAB-TOLC MULTIDRUG EFFLUX PUMP"/>
    <property type="match status" value="1"/>
</dbReference>
<dbReference type="PRINTS" id="PR01490">
    <property type="entry name" value="RTXTOXIND"/>
</dbReference>
<evidence type="ECO:0000313" key="13">
    <source>
        <dbReference type="Proteomes" id="UP000243426"/>
    </source>
</evidence>
<dbReference type="Gene3D" id="2.40.30.170">
    <property type="match status" value="1"/>
</dbReference>
<keyword evidence="6" id="KW-0175">Coiled coil</keyword>
<dbReference type="Pfam" id="PF25876">
    <property type="entry name" value="HH_MFP_RND"/>
    <property type="match status" value="1"/>
</dbReference>
<sequence>MARQHDAQPLEAEQTIATPEQEEPAPAKAGPAKKLAGILLGILVLLMIWYVVTDRMAPYTPRGAVAGYVAQLTPRVAGQVTQVYVQDGDIVEAGTPLFQLDARPFELAVRQAEASLAQTIQATDASAAGIVASQAAVTQARAGLENARSSSSRTLELVRRGVMSEMQGDDARAELRTAQAELKRAQADLDSAMLALGESGMENPDIRAAQVGLEQAQLDLEFTTVTAPTRGVITNMQLAIGQYVSPGTPAMTFFDARGAWITADLRENQLGNVEPGDQVQILFDAVPGKLFNGRVKSIAWGIDPGRPSAGGLMQNQPESEWFEPARRMPVQVELENGLKDWPRSVRAGGKVSVVVYASGTSNPVAWLSSLLLHIRAYLSYLY</sequence>
<feature type="domain" description="Multidrug resistance protein MdtA-like alpha-helical hairpin" evidence="9">
    <location>
        <begin position="134"/>
        <end position="196"/>
    </location>
</feature>
<evidence type="ECO:0000259" key="11">
    <source>
        <dbReference type="Pfam" id="PF25954"/>
    </source>
</evidence>
<feature type="domain" description="CusB-like beta-barrel" evidence="11">
    <location>
        <begin position="260"/>
        <end position="299"/>
    </location>
</feature>
<dbReference type="RefSeq" id="WP_090272067.1">
    <property type="nucleotide sequence ID" value="NZ_LT629748.1"/>
</dbReference>
<dbReference type="Pfam" id="PF25954">
    <property type="entry name" value="Beta-barrel_RND_2"/>
    <property type="match status" value="1"/>
</dbReference>
<dbReference type="GO" id="GO:0016020">
    <property type="term" value="C:membrane"/>
    <property type="evidence" value="ECO:0007669"/>
    <property type="project" value="UniProtKB-SubCell"/>
</dbReference>
<evidence type="ECO:0000256" key="2">
    <source>
        <dbReference type="ARBA" id="ARBA00009477"/>
    </source>
</evidence>
<evidence type="ECO:0000256" key="7">
    <source>
        <dbReference type="SAM" id="MobiDB-lite"/>
    </source>
</evidence>
<evidence type="ECO:0000256" key="3">
    <source>
        <dbReference type="ARBA" id="ARBA00022692"/>
    </source>
</evidence>
<evidence type="ECO:0000313" key="12">
    <source>
        <dbReference type="EMBL" id="SDR90248.1"/>
    </source>
</evidence>
<evidence type="ECO:0000256" key="6">
    <source>
        <dbReference type="SAM" id="Coils"/>
    </source>
</evidence>
<dbReference type="SUPFAM" id="SSF111369">
    <property type="entry name" value="HlyD-like secretion proteins"/>
    <property type="match status" value="3"/>
</dbReference>
<dbReference type="Pfam" id="PF25917">
    <property type="entry name" value="BSH_RND"/>
    <property type="match status" value="1"/>
</dbReference>
<proteinExistence type="inferred from homology"/>
<keyword evidence="13" id="KW-1185">Reference proteome</keyword>
<feature type="coiled-coil region" evidence="6">
    <location>
        <begin position="168"/>
        <end position="195"/>
    </location>
</feature>
<gene>
    <name evidence="12" type="ORF">SAMN05216198_0725</name>
</gene>
<dbReference type="EMBL" id="LT629748">
    <property type="protein sequence ID" value="SDR90248.1"/>
    <property type="molecule type" value="Genomic_DNA"/>
</dbReference>
<dbReference type="InterPro" id="IPR058792">
    <property type="entry name" value="Beta-barrel_RND_2"/>
</dbReference>
<dbReference type="PANTHER" id="PTHR30386:SF26">
    <property type="entry name" value="TRANSPORT PROTEIN COMB"/>
    <property type="match status" value="1"/>
</dbReference>
<evidence type="ECO:0000256" key="4">
    <source>
        <dbReference type="ARBA" id="ARBA00022989"/>
    </source>
</evidence>
<accession>A0A1H1MUD6</accession>
<dbReference type="AlphaFoldDB" id="A0A1H1MUD6"/>
<evidence type="ECO:0000256" key="5">
    <source>
        <dbReference type="ARBA" id="ARBA00023136"/>
    </source>
</evidence>
<reference evidence="13" key="1">
    <citation type="submission" date="2016-10" db="EMBL/GenBank/DDBJ databases">
        <authorList>
            <person name="Varghese N."/>
            <person name="Submissions S."/>
        </authorList>
    </citation>
    <scope>NUCLEOTIDE SEQUENCE [LARGE SCALE GENOMIC DNA]</scope>
    <source>
        <strain evidence="13">2SM5</strain>
    </source>
</reference>
<comment type="subcellular location">
    <subcellularLocation>
        <location evidence="1">Membrane</location>
        <topology evidence="1">Single-pass membrane protein</topology>
    </subcellularLocation>
</comment>